<proteinExistence type="predicted"/>
<dbReference type="Gene3D" id="3.90.1530.10">
    <property type="entry name" value="Conserved hypothetical protein from pyrococcus furiosus pfu- 392566-001, ParB domain"/>
    <property type="match status" value="1"/>
</dbReference>
<keyword evidence="2" id="KW-1185">Reference proteome</keyword>
<accession>A0A517XWD7</accession>
<dbReference type="SUPFAM" id="SSF110849">
    <property type="entry name" value="ParB/Sulfiredoxin"/>
    <property type="match status" value="1"/>
</dbReference>
<dbReference type="KEGG" id="uli:ETAA1_37960"/>
<dbReference type="OrthoDB" id="258577at2"/>
<protein>
    <submittedName>
        <fullName evidence="1">ParB-like nuclease domain protein</fullName>
    </submittedName>
</protein>
<organism evidence="1 2">
    <name type="scientific">Urbifossiella limnaea</name>
    <dbReference type="NCBI Taxonomy" id="2528023"/>
    <lineage>
        <taxon>Bacteria</taxon>
        <taxon>Pseudomonadati</taxon>
        <taxon>Planctomycetota</taxon>
        <taxon>Planctomycetia</taxon>
        <taxon>Gemmatales</taxon>
        <taxon>Gemmataceae</taxon>
        <taxon>Urbifossiella</taxon>
    </lineage>
</organism>
<dbReference type="Proteomes" id="UP000319576">
    <property type="component" value="Chromosome"/>
</dbReference>
<evidence type="ECO:0000313" key="1">
    <source>
        <dbReference type="EMBL" id="QDU21823.1"/>
    </source>
</evidence>
<gene>
    <name evidence="1" type="ORF">ETAA1_37960</name>
</gene>
<dbReference type="InterPro" id="IPR036086">
    <property type="entry name" value="ParB/Sulfiredoxin_sf"/>
</dbReference>
<dbReference type="RefSeq" id="WP_145241072.1">
    <property type="nucleotide sequence ID" value="NZ_CP036273.1"/>
</dbReference>
<name>A0A517XWD7_9BACT</name>
<evidence type="ECO:0000313" key="2">
    <source>
        <dbReference type="Proteomes" id="UP000319576"/>
    </source>
</evidence>
<reference evidence="1 2" key="1">
    <citation type="submission" date="2019-02" db="EMBL/GenBank/DDBJ databases">
        <title>Deep-cultivation of Planctomycetes and their phenomic and genomic characterization uncovers novel biology.</title>
        <authorList>
            <person name="Wiegand S."/>
            <person name="Jogler M."/>
            <person name="Boedeker C."/>
            <person name="Pinto D."/>
            <person name="Vollmers J."/>
            <person name="Rivas-Marin E."/>
            <person name="Kohn T."/>
            <person name="Peeters S.H."/>
            <person name="Heuer A."/>
            <person name="Rast P."/>
            <person name="Oberbeckmann S."/>
            <person name="Bunk B."/>
            <person name="Jeske O."/>
            <person name="Meyerdierks A."/>
            <person name="Storesund J.E."/>
            <person name="Kallscheuer N."/>
            <person name="Luecker S."/>
            <person name="Lage O.M."/>
            <person name="Pohl T."/>
            <person name="Merkel B.J."/>
            <person name="Hornburger P."/>
            <person name="Mueller R.-W."/>
            <person name="Bruemmer F."/>
            <person name="Labrenz M."/>
            <person name="Spormann A.M."/>
            <person name="Op den Camp H."/>
            <person name="Overmann J."/>
            <person name="Amann R."/>
            <person name="Jetten M.S.M."/>
            <person name="Mascher T."/>
            <person name="Medema M.H."/>
            <person name="Devos D.P."/>
            <person name="Kaster A.-K."/>
            <person name="Ovreas L."/>
            <person name="Rohde M."/>
            <person name="Galperin M.Y."/>
            <person name="Jogler C."/>
        </authorList>
    </citation>
    <scope>NUCLEOTIDE SEQUENCE [LARGE SCALE GENOMIC DNA]</scope>
    <source>
        <strain evidence="1 2">ETA_A1</strain>
    </source>
</reference>
<dbReference type="AlphaFoldDB" id="A0A517XWD7"/>
<sequence length="473" mass="52759">MEPARPTGVALGDRIEHVPLADLRPAVVNDELYKPVRTDDPAIIELGRDIARKGLLEPIVATPDGVIVSGHRRRAGAEVADLDVVPVRRINIRSTDPRFVEYLTSFNRQRVKSAQEQVREAVVRTSPDDARNVLLAHRAAEVAREHRRIADTGLRVIAPTAASRRSVITDQKRPMLDAARAVVEQYRGYWPLTLRQIHYRLLTRNVLRNARTKTKYVNTHGCYQDLSDLLSRARVAGDFPWEAMHDPTRPRVEWRQWDSVAPFLQEQIHDFGRGYKRNLLRSQPSYVELVVEKVAALDIAERAAGPFHVPVGVGKGYTSVTSLDETADRFHASGKDHFLMLVAGDLDPEGENITEVWGACLRDEHGVENLTVVKVGVNPAQVAESGLSPLPVKDGSSRKDKFVRAHGSSVYELEAFEPDQLQAVIRDAIRGVLDMALFAGEQRIESDEARYVVAYQQQVAEALKHCRVGGGEA</sequence>
<dbReference type="EMBL" id="CP036273">
    <property type="protein sequence ID" value="QDU21823.1"/>
    <property type="molecule type" value="Genomic_DNA"/>
</dbReference>